<dbReference type="SUPFAM" id="SSF54292">
    <property type="entry name" value="2Fe-2S ferredoxin-like"/>
    <property type="match status" value="1"/>
</dbReference>
<keyword evidence="4" id="KW-0408">Iron</keyword>
<feature type="domain" description="2Fe-2S ferredoxin-type" evidence="6">
    <location>
        <begin position="2"/>
        <end position="77"/>
    </location>
</feature>
<dbReference type="PANTHER" id="PTHR44379">
    <property type="entry name" value="OXIDOREDUCTASE WITH IRON-SULFUR SUBUNIT"/>
    <property type="match status" value="1"/>
</dbReference>
<dbReference type="Pfam" id="PF01799">
    <property type="entry name" value="Fer2_2"/>
    <property type="match status" value="1"/>
</dbReference>
<keyword evidence="2" id="KW-0479">Metal-binding</keyword>
<dbReference type="SUPFAM" id="SSF47741">
    <property type="entry name" value="CO dehydrogenase ISP C-domain like"/>
    <property type="match status" value="1"/>
</dbReference>
<dbReference type="Proteomes" id="UP000251135">
    <property type="component" value="Unassembled WGS sequence"/>
</dbReference>
<evidence type="ECO:0000313" key="7">
    <source>
        <dbReference type="EMBL" id="PUE65100.1"/>
    </source>
</evidence>
<evidence type="ECO:0000256" key="1">
    <source>
        <dbReference type="ARBA" id="ARBA00022714"/>
    </source>
</evidence>
<dbReference type="GO" id="GO:0046872">
    <property type="term" value="F:metal ion binding"/>
    <property type="evidence" value="ECO:0007669"/>
    <property type="project" value="UniProtKB-KW"/>
</dbReference>
<dbReference type="OrthoDB" id="9775084at2"/>
<dbReference type="Gene3D" id="1.10.150.120">
    <property type="entry name" value="[2Fe-2S]-binding domain"/>
    <property type="match status" value="1"/>
</dbReference>
<dbReference type="InterPro" id="IPR036010">
    <property type="entry name" value="2Fe-2S_ferredoxin-like_sf"/>
</dbReference>
<gene>
    <name evidence="7" type="ORF">B0174_04690</name>
</gene>
<dbReference type="InterPro" id="IPR051452">
    <property type="entry name" value="Diverse_Oxidoreductases"/>
</dbReference>
<dbReference type="AlphaFoldDB" id="A0A363D177"/>
<dbReference type="GO" id="GO:0051537">
    <property type="term" value="F:2 iron, 2 sulfur cluster binding"/>
    <property type="evidence" value="ECO:0007669"/>
    <property type="project" value="UniProtKB-KW"/>
</dbReference>
<dbReference type="GO" id="GO:0016491">
    <property type="term" value="F:oxidoreductase activity"/>
    <property type="evidence" value="ECO:0007669"/>
    <property type="project" value="UniProtKB-KW"/>
</dbReference>
<keyword evidence="5" id="KW-0411">Iron-sulfur</keyword>
<dbReference type="InterPro" id="IPR036884">
    <property type="entry name" value="2Fe-2S-bd_dom_sf"/>
</dbReference>
<dbReference type="CDD" id="cd00207">
    <property type="entry name" value="fer2"/>
    <property type="match status" value="1"/>
</dbReference>
<evidence type="ECO:0000256" key="3">
    <source>
        <dbReference type="ARBA" id="ARBA00023002"/>
    </source>
</evidence>
<dbReference type="InterPro" id="IPR002888">
    <property type="entry name" value="2Fe-2S-bd"/>
</dbReference>
<sequence>MNNVIINNKKYELKDVPEDTPILWVLRDYLNMTGTKFGCGVGQCGACTVLLDDKAIRSCSTSISEAFNKNITTIENKDDKEIKSLRIQWRDHDVAQCGYCQPGQIMNASALLKSNKNPSTEQIKEAMQGNICRCGTYNKILKAVSAVAKG</sequence>
<protein>
    <submittedName>
        <fullName evidence="7">(2Fe-2S)-binding protein</fullName>
    </submittedName>
</protein>
<keyword evidence="8" id="KW-1185">Reference proteome</keyword>
<dbReference type="InterPro" id="IPR012675">
    <property type="entry name" value="Beta-grasp_dom_sf"/>
</dbReference>
<evidence type="ECO:0000256" key="5">
    <source>
        <dbReference type="ARBA" id="ARBA00023014"/>
    </source>
</evidence>
<comment type="caution">
    <text evidence="7">The sequence shown here is derived from an EMBL/GenBank/DDBJ whole genome shotgun (WGS) entry which is preliminary data.</text>
</comment>
<organism evidence="7 8">
    <name type="scientific">Arcobacter caeni</name>
    <dbReference type="NCBI Taxonomy" id="1912877"/>
    <lineage>
        <taxon>Bacteria</taxon>
        <taxon>Pseudomonadati</taxon>
        <taxon>Campylobacterota</taxon>
        <taxon>Epsilonproteobacteria</taxon>
        <taxon>Campylobacterales</taxon>
        <taxon>Arcobacteraceae</taxon>
        <taxon>Arcobacter</taxon>
    </lineage>
</organism>
<evidence type="ECO:0000256" key="4">
    <source>
        <dbReference type="ARBA" id="ARBA00023004"/>
    </source>
</evidence>
<dbReference type="Gene3D" id="3.10.20.30">
    <property type="match status" value="1"/>
</dbReference>
<keyword evidence="3" id="KW-0560">Oxidoreductase</keyword>
<evidence type="ECO:0000256" key="2">
    <source>
        <dbReference type="ARBA" id="ARBA00022723"/>
    </source>
</evidence>
<evidence type="ECO:0000259" key="6">
    <source>
        <dbReference type="PROSITE" id="PS51085"/>
    </source>
</evidence>
<dbReference type="EMBL" id="MUXE01000005">
    <property type="protein sequence ID" value="PUE65100.1"/>
    <property type="molecule type" value="Genomic_DNA"/>
</dbReference>
<keyword evidence="1" id="KW-0001">2Fe-2S</keyword>
<proteinExistence type="predicted"/>
<evidence type="ECO:0000313" key="8">
    <source>
        <dbReference type="Proteomes" id="UP000251135"/>
    </source>
</evidence>
<dbReference type="PANTHER" id="PTHR44379:SF2">
    <property type="entry name" value="BLR6218 PROTEIN"/>
    <property type="match status" value="1"/>
</dbReference>
<dbReference type="PROSITE" id="PS51085">
    <property type="entry name" value="2FE2S_FER_2"/>
    <property type="match status" value="1"/>
</dbReference>
<reference evidence="7 8" key="1">
    <citation type="submission" date="2017-02" db="EMBL/GenBank/DDBJ databases">
        <title>Arcobacter caeni sp. nov, a new Arcobacter species isolated from reclaimed water.</title>
        <authorList>
            <person name="Figueras M.J."/>
            <person name="Perez-Cataluna A."/>
            <person name="Salas-Masso N."/>
        </authorList>
    </citation>
    <scope>NUCLEOTIDE SEQUENCE [LARGE SCALE GENOMIC DNA]</scope>
    <source>
        <strain evidence="7 8">RW17-10</strain>
    </source>
</reference>
<dbReference type="InterPro" id="IPR006058">
    <property type="entry name" value="2Fe2S_fd_BS"/>
</dbReference>
<accession>A0A363D177</accession>
<dbReference type="RefSeq" id="WP_108558504.1">
    <property type="nucleotide sequence ID" value="NZ_MUXE01000005.1"/>
</dbReference>
<name>A0A363D177_9BACT</name>
<dbReference type="PROSITE" id="PS00197">
    <property type="entry name" value="2FE2S_FER_1"/>
    <property type="match status" value="1"/>
</dbReference>
<dbReference type="InterPro" id="IPR001041">
    <property type="entry name" value="2Fe-2S_ferredoxin-type"/>
</dbReference>
<dbReference type="Pfam" id="PF00111">
    <property type="entry name" value="Fer2"/>
    <property type="match status" value="1"/>
</dbReference>